<dbReference type="RefSeq" id="WP_043100123.1">
    <property type="nucleotide sequence ID" value="NZ_JACHET010000001.1"/>
</dbReference>
<dbReference type="Proteomes" id="UP000560000">
    <property type="component" value="Unassembled WGS sequence"/>
</dbReference>
<dbReference type="OrthoDB" id="6188167at2"/>
<dbReference type="EMBL" id="JACHET010000001">
    <property type="protein sequence ID" value="MBB6183845.1"/>
    <property type="molecule type" value="Genomic_DNA"/>
</dbReference>
<name>A0A099CVL1_9GAMM</name>
<sequence length="725" mass="80137">MHHEPSSSEGRTNTHRTAAAGSERSKRLLTELRTQCSAWLNEPLERGLTHFGHQLQELANGSRSHLDQQSYLDTMSRLREHRQAFDQQFTASIDKAFDQLGAQAGKVSASAPRTLSLLDTMTHDLDAALDQLVARSKVRGGQELIELGYRIAVLLGTAPVESSELPVGPQAMARAFRDASNALKMPTAHELLLLQSLESSLIDELASLHALVNTHLREAGILPGLRPFALPRDPSRQSGTRKASTAAVAPTPAASIRAEPAASETPSHKTAAGKPSAGTSAEGRVSNDQLQAALTALQEHFAQVDERTWFELNQPKRLREELLLQLNARRSAQTGHVDLDAEQEYTLEMIVRLFAKIAQQLPQTLDAQSLLYDLQLPLLRVALRDPSFFEQHRHPARQVLGRITEIARDWLDDASESPHHELRIDLEALIVHAGRAAPEAAVYEKLLEGIERQVARLQHETQLVEEQQVDAMRGLERLEEARHRTAELLSERVAASPRQQAALQQMHRSWMDVMSLTLLRNGEDSTAFKNRLYATEQVLGIRPLDHADMLRQELEIGLRQIGMPADEIDPVVSRMIEAGRAAQRRPGPDTDHAPASVETPPSAIGAANDAAAFGSSLKASPEVLRIHRHLRTLPAGVWFEFRGPAGTQGIQRRLAWYSPLTGHSLFVTRSGRRAQELGELKLAQAIAAGHIRELTDIHENVVDQAWRIVTREQGLHPPTSHRGGA</sequence>
<keyword evidence="1" id="KW-0175">Coiled coil</keyword>
<feature type="region of interest" description="Disordered" evidence="2">
    <location>
        <begin position="1"/>
        <end position="26"/>
    </location>
</feature>
<proteinExistence type="predicted"/>
<dbReference type="AlphaFoldDB" id="A0A099CVL1"/>
<gene>
    <name evidence="4" type="ORF">HNQ86_001190</name>
    <name evidence="3" type="ORF">LF63_0105205</name>
</gene>
<keyword evidence="5" id="KW-1185">Reference proteome</keyword>
<dbReference type="HOGENOM" id="CLU_021581_0_0_6"/>
<comment type="caution">
    <text evidence="3">The sequence shown here is derived from an EMBL/GenBank/DDBJ whole genome shotgun (WGS) entry which is preliminary data.</text>
</comment>
<evidence type="ECO:0000313" key="3">
    <source>
        <dbReference type="EMBL" id="KGI77819.1"/>
    </source>
</evidence>
<feature type="compositionally biased region" description="Low complexity" evidence="2">
    <location>
        <begin position="243"/>
        <end position="255"/>
    </location>
</feature>
<dbReference type="EMBL" id="JROI01000010">
    <property type="protein sequence ID" value="KGI77819.1"/>
    <property type="molecule type" value="Genomic_DNA"/>
</dbReference>
<organism evidence="3 5">
    <name type="scientific">Oleiagrimonas soli</name>
    <dbReference type="NCBI Taxonomy" id="1543381"/>
    <lineage>
        <taxon>Bacteria</taxon>
        <taxon>Pseudomonadati</taxon>
        <taxon>Pseudomonadota</taxon>
        <taxon>Gammaproteobacteria</taxon>
        <taxon>Lysobacterales</taxon>
        <taxon>Rhodanobacteraceae</taxon>
        <taxon>Oleiagrimonas</taxon>
    </lineage>
</organism>
<evidence type="ECO:0000256" key="1">
    <source>
        <dbReference type="SAM" id="Coils"/>
    </source>
</evidence>
<feature type="coiled-coil region" evidence="1">
    <location>
        <begin position="440"/>
        <end position="467"/>
    </location>
</feature>
<evidence type="ECO:0000256" key="2">
    <source>
        <dbReference type="SAM" id="MobiDB-lite"/>
    </source>
</evidence>
<dbReference type="Pfam" id="PF07793">
    <property type="entry name" value="DUF1631"/>
    <property type="match status" value="1"/>
</dbReference>
<evidence type="ECO:0000313" key="5">
    <source>
        <dbReference type="Proteomes" id="UP000029708"/>
    </source>
</evidence>
<evidence type="ECO:0000313" key="4">
    <source>
        <dbReference type="EMBL" id="MBB6183845.1"/>
    </source>
</evidence>
<dbReference type="InterPro" id="IPR012434">
    <property type="entry name" value="DUF1631"/>
</dbReference>
<protein>
    <recommendedName>
        <fullName evidence="7">Thymidine phosphorylase</fullName>
    </recommendedName>
</protein>
<feature type="region of interest" description="Disordered" evidence="2">
    <location>
        <begin position="227"/>
        <end position="284"/>
    </location>
</feature>
<evidence type="ECO:0008006" key="7">
    <source>
        <dbReference type="Google" id="ProtNLM"/>
    </source>
</evidence>
<dbReference type="Proteomes" id="UP000029708">
    <property type="component" value="Unassembled WGS sequence"/>
</dbReference>
<reference evidence="4 6" key="2">
    <citation type="submission" date="2020-08" db="EMBL/GenBank/DDBJ databases">
        <title>Genomic Encyclopedia of Type Strains, Phase IV (KMG-IV): sequencing the most valuable type-strain genomes for metagenomic binning, comparative biology and taxonomic classification.</title>
        <authorList>
            <person name="Goeker M."/>
        </authorList>
    </citation>
    <scope>NUCLEOTIDE SEQUENCE [LARGE SCALE GENOMIC DNA]</scope>
    <source>
        <strain evidence="4 6">DSM 107085</strain>
    </source>
</reference>
<reference evidence="3 5" key="1">
    <citation type="submission" date="2014-09" db="EMBL/GenBank/DDBJ databases">
        <title>Xanthomonadaceae 3.5X direct submission.</title>
        <authorList>
            <person name="Fang T."/>
            <person name="Wang H."/>
        </authorList>
    </citation>
    <scope>NUCLEOTIDE SEQUENCE [LARGE SCALE GENOMIC DNA]</scope>
    <source>
        <strain evidence="3 5">3.5X</strain>
    </source>
</reference>
<accession>A0A099CVL1</accession>
<dbReference type="STRING" id="1543381.LF63_0105205"/>
<evidence type="ECO:0000313" key="6">
    <source>
        <dbReference type="Proteomes" id="UP000560000"/>
    </source>
</evidence>